<organism evidence="1 2">
    <name type="scientific">Tubulinosema ratisbonensis</name>
    <dbReference type="NCBI Taxonomy" id="291195"/>
    <lineage>
        <taxon>Eukaryota</taxon>
        <taxon>Fungi</taxon>
        <taxon>Fungi incertae sedis</taxon>
        <taxon>Microsporidia</taxon>
        <taxon>Tubulinosematoidea</taxon>
        <taxon>Tubulinosematidae</taxon>
        <taxon>Tubulinosema</taxon>
    </lineage>
</organism>
<dbReference type="VEuPathDB" id="MicrosporidiaDB:TUBRATIS_27320"/>
<evidence type="ECO:0000313" key="1">
    <source>
        <dbReference type="EMBL" id="RVD90840.1"/>
    </source>
</evidence>
<accession>A0A437AI78</accession>
<dbReference type="AlphaFoldDB" id="A0A437AI78"/>
<name>A0A437AI78_9MICR</name>
<evidence type="ECO:0000313" key="2">
    <source>
        <dbReference type="Proteomes" id="UP000282876"/>
    </source>
</evidence>
<comment type="caution">
    <text evidence="1">The sequence shown here is derived from an EMBL/GenBank/DDBJ whole genome shotgun (WGS) entry which is preliminary data.</text>
</comment>
<sequence length="137" mass="15319">MFTGRYLKFNGNGAVITATDTISDAAQWEAVQVGDNPTILAIQKQGTESALDNLGGLGMLMATSFKKKKTQTFKLNLNQDSNFNIVQDDRLYLFYDISASSFKLARNVPGHMKGFRFATDDGSRLWPDHVVTQHKWL</sequence>
<dbReference type="Proteomes" id="UP000282876">
    <property type="component" value="Unassembled WGS sequence"/>
</dbReference>
<protein>
    <submittedName>
        <fullName evidence="1">Uncharacterized protein</fullName>
    </submittedName>
</protein>
<reference evidence="1 2" key="1">
    <citation type="submission" date="2018-10" db="EMBL/GenBank/DDBJ databases">
        <title>Draft genome sequence of the microsporidian Tubulinosema ratisbonensis.</title>
        <authorList>
            <person name="Polonais V."/>
            <person name="Peyretaillade E."/>
            <person name="Niehus S."/>
            <person name="Wawrzyniak I."/>
            <person name="Franchet A."/>
            <person name="Gaspin C."/>
            <person name="Reichstadt M."/>
            <person name="Belser C."/>
            <person name="Labadie K."/>
            <person name="Delbac F."/>
            <person name="Ferrandon D."/>
        </authorList>
    </citation>
    <scope>NUCLEOTIDE SEQUENCE [LARGE SCALE GENOMIC DNA]</scope>
    <source>
        <strain evidence="1 2">Franzen</strain>
    </source>
</reference>
<proteinExistence type="predicted"/>
<gene>
    <name evidence="1" type="ORF">TUBRATIS_27320</name>
</gene>
<keyword evidence="2" id="KW-1185">Reference proteome</keyword>
<dbReference type="OrthoDB" id="2186692at2759"/>
<dbReference type="EMBL" id="RCSS01000756">
    <property type="protein sequence ID" value="RVD90840.1"/>
    <property type="molecule type" value="Genomic_DNA"/>
</dbReference>